<name>A0A8H5EWV3_9AGAR</name>
<dbReference type="Pfam" id="PF18885">
    <property type="entry name" value="DUF5648"/>
    <property type="match status" value="1"/>
</dbReference>
<sequence>MHSSIFPALSISLLWVSFGLALPFAPGDVSTIKSSRSIDTCADPSITQTVFQAFGASITEHVLNYRHFFENGITRGSAGLTDLEPAFRAWPTQQNFTVPLFQLGTPDRTQFIYRTGTDAQTPPVVSGFNTQVALLGWVYDSQVCGSVPLMSAVLPSFTDHYYTTNSFEHDSLVSSDGWTDGGVVAFVLPLYNC</sequence>
<feature type="signal peptide" evidence="1">
    <location>
        <begin position="1"/>
        <end position="21"/>
    </location>
</feature>
<dbReference type="OrthoDB" id="9971254at2759"/>
<keyword evidence="4" id="KW-1185">Reference proteome</keyword>
<organism evidence="3 4">
    <name type="scientific">Psilocybe cf. subviscida</name>
    <dbReference type="NCBI Taxonomy" id="2480587"/>
    <lineage>
        <taxon>Eukaryota</taxon>
        <taxon>Fungi</taxon>
        <taxon>Dikarya</taxon>
        <taxon>Basidiomycota</taxon>
        <taxon>Agaricomycotina</taxon>
        <taxon>Agaricomycetes</taxon>
        <taxon>Agaricomycetidae</taxon>
        <taxon>Agaricales</taxon>
        <taxon>Agaricineae</taxon>
        <taxon>Strophariaceae</taxon>
        <taxon>Psilocybe</taxon>
    </lineage>
</organism>
<feature type="chain" id="PRO_5034670050" description="DUF5648 domain-containing protein" evidence="1">
    <location>
        <begin position="22"/>
        <end position="193"/>
    </location>
</feature>
<evidence type="ECO:0000256" key="1">
    <source>
        <dbReference type="SAM" id="SignalP"/>
    </source>
</evidence>
<dbReference type="InterPro" id="IPR043708">
    <property type="entry name" value="DUF5648"/>
</dbReference>
<proteinExistence type="predicted"/>
<reference evidence="3 4" key="1">
    <citation type="journal article" date="2020" name="ISME J.">
        <title>Uncovering the hidden diversity of litter-decomposition mechanisms in mushroom-forming fungi.</title>
        <authorList>
            <person name="Floudas D."/>
            <person name="Bentzer J."/>
            <person name="Ahren D."/>
            <person name="Johansson T."/>
            <person name="Persson P."/>
            <person name="Tunlid A."/>
        </authorList>
    </citation>
    <scope>NUCLEOTIDE SEQUENCE [LARGE SCALE GENOMIC DNA]</scope>
    <source>
        <strain evidence="3 4">CBS 101986</strain>
    </source>
</reference>
<dbReference type="AlphaFoldDB" id="A0A8H5EWV3"/>
<keyword evidence="1" id="KW-0732">Signal</keyword>
<evidence type="ECO:0000259" key="2">
    <source>
        <dbReference type="Pfam" id="PF18885"/>
    </source>
</evidence>
<protein>
    <recommendedName>
        <fullName evidence="2">DUF5648 domain-containing protein</fullName>
    </recommendedName>
</protein>
<dbReference type="Proteomes" id="UP000567179">
    <property type="component" value="Unassembled WGS sequence"/>
</dbReference>
<dbReference type="EMBL" id="JAACJJ010000043">
    <property type="protein sequence ID" value="KAF5314983.1"/>
    <property type="molecule type" value="Genomic_DNA"/>
</dbReference>
<accession>A0A8H5EWV3</accession>
<comment type="caution">
    <text evidence="3">The sequence shown here is derived from an EMBL/GenBank/DDBJ whole genome shotgun (WGS) entry which is preliminary data.</text>
</comment>
<evidence type="ECO:0000313" key="4">
    <source>
        <dbReference type="Proteomes" id="UP000567179"/>
    </source>
</evidence>
<evidence type="ECO:0000313" key="3">
    <source>
        <dbReference type="EMBL" id="KAF5314983.1"/>
    </source>
</evidence>
<gene>
    <name evidence="3" type="ORF">D9619_007558</name>
</gene>
<feature type="domain" description="DUF5648" evidence="2">
    <location>
        <begin position="50"/>
        <end position="187"/>
    </location>
</feature>